<keyword evidence="2" id="KW-0732">Signal</keyword>
<evidence type="ECO:0000256" key="1">
    <source>
        <dbReference type="SAM" id="MobiDB-lite"/>
    </source>
</evidence>
<feature type="chain" id="PRO_5037309945" evidence="2">
    <location>
        <begin position="23"/>
        <end position="184"/>
    </location>
</feature>
<feature type="signal peptide" evidence="2">
    <location>
        <begin position="1"/>
        <end position="22"/>
    </location>
</feature>
<gene>
    <name evidence="4" type="primary">LOC125179131</name>
</gene>
<keyword evidence="3" id="KW-1185">Reference proteome</keyword>
<dbReference type="Proteomes" id="UP000694843">
    <property type="component" value="Unplaced"/>
</dbReference>
<dbReference type="RefSeq" id="XP_047740316.1">
    <property type="nucleotide sequence ID" value="XM_047884360.1"/>
</dbReference>
<evidence type="ECO:0000256" key="2">
    <source>
        <dbReference type="SAM" id="SignalP"/>
    </source>
</evidence>
<name>A0A979FV85_HYAAZ</name>
<evidence type="ECO:0000313" key="3">
    <source>
        <dbReference type="Proteomes" id="UP000694843"/>
    </source>
</evidence>
<dbReference type="KEGG" id="hazt:125179131"/>
<dbReference type="AlphaFoldDB" id="A0A979FV85"/>
<reference evidence="4" key="1">
    <citation type="submission" date="2025-08" db="UniProtKB">
        <authorList>
            <consortium name="RefSeq"/>
        </authorList>
    </citation>
    <scope>IDENTIFICATION</scope>
    <source>
        <tissue evidence="4">Whole organism</tissue>
    </source>
</reference>
<accession>A0A979FV85</accession>
<dbReference type="OrthoDB" id="10554376at2759"/>
<sequence length="184" mass="20154">MQHTIFVTTAAALLVMMALGDATGGARYNDCSSICHRTGIIGRFAGCRCSLTLFTKRAMGEVAAASGNATPDGENDPAGFVELDLDLERDHHPTPDEPLQGPRSSGPWLSPEADNTPLILPYPDYDIAPAENEFFGSRFLKENKDAVGRFVRDRGNFQLKKRFAARLSKRSDPSVNRNFGISRH</sequence>
<evidence type="ECO:0000313" key="4">
    <source>
        <dbReference type="RefSeq" id="XP_047740316.1"/>
    </source>
</evidence>
<organism evidence="3 4">
    <name type="scientific">Hyalella azteca</name>
    <name type="common">Amphipod</name>
    <dbReference type="NCBI Taxonomy" id="294128"/>
    <lineage>
        <taxon>Eukaryota</taxon>
        <taxon>Metazoa</taxon>
        <taxon>Ecdysozoa</taxon>
        <taxon>Arthropoda</taxon>
        <taxon>Crustacea</taxon>
        <taxon>Multicrustacea</taxon>
        <taxon>Malacostraca</taxon>
        <taxon>Eumalacostraca</taxon>
        <taxon>Peracarida</taxon>
        <taxon>Amphipoda</taxon>
        <taxon>Senticaudata</taxon>
        <taxon>Talitrida</taxon>
        <taxon>Talitroidea</taxon>
        <taxon>Hyalellidae</taxon>
        <taxon>Hyalella</taxon>
    </lineage>
</organism>
<feature type="region of interest" description="Disordered" evidence="1">
    <location>
        <begin position="89"/>
        <end position="112"/>
    </location>
</feature>
<protein>
    <submittedName>
        <fullName evidence="4">Uncharacterized protein LOC125179131</fullName>
    </submittedName>
</protein>
<proteinExistence type="predicted"/>
<dbReference type="GeneID" id="125179131"/>